<dbReference type="PIRSF" id="PIRSF035170">
    <property type="entry name" value="HD_phosphohydro"/>
    <property type="match status" value="1"/>
</dbReference>
<protein>
    <recommendedName>
        <fullName evidence="3">N-methyl-D-aspartate receptor NMDAR2C subunit</fullName>
    </recommendedName>
</protein>
<dbReference type="EMBL" id="JBBUKT010000009">
    <property type="protein sequence ID" value="MEK7953062.1"/>
    <property type="molecule type" value="Genomic_DNA"/>
</dbReference>
<accession>A0ABU9B242</accession>
<dbReference type="SUPFAM" id="SSF109604">
    <property type="entry name" value="HD-domain/PDEase-like"/>
    <property type="match status" value="1"/>
</dbReference>
<sequence>MELDQSDLAGRFIRWCRKGGASESEAEELWSALSALYQEPHRHYHNLTHIAASLAELDATEEGASALEGAIWFHDVIYDPTRSDNEEASIVWFDEATAEWLASEERSPIFRLISATDFRLPRSDNEGEALMADIDLAILSADWVVYDAYRRAVRREYAHVPDEAFRAGRAKVMASFLEKPIYRTPHFIPREEKARENISRELDLLASGGQLDG</sequence>
<keyword evidence="2" id="KW-1185">Reference proteome</keyword>
<proteinExistence type="predicted"/>
<name>A0ABU9B242_9BACT</name>
<comment type="caution">
    <text evidence="1">The sequence shown here is derived from an EMBL/GenBank/DDBJ whole genome shotgun (WGS) entry which is preliminary data.</text>
</comment>
<dbReference type="Proteomes" id="UP001371305">
    <property type="component" value="Unassembled WGS sequence"/>
</dbReference>
<dbReference type="PANTHER" id="PTHR21174:SF0">
    <property type="entry name" value="HD PHOSPHOHYDROLASE FAMILY PROTEIN-RELATED"/>
    <property type="match status" value="1"/>
</dbReference>
<evidence type="ECO:0000313" key="1">
    <source>
        <dbReference type="EMBL" id="MEK7953062.1"/>
    </source>
</evidence>
<evidence type="ECO:0008006" key="3">
    <source>
        <dbReference type="Google" id="ProtNLM"/>
    </source>
</evidence>
<organism evidence="1 2">
    <name type="scientific">Luteolibacter soli</name>
    <dbReference type="NCBI Taxonomy" id="3135280"/>
    <lineage>
        <taxon>Bacteria</taxon>
        <taxon>Pseudomonadati</taxon>
        <taxon>Verrucomicrobiota</taxon>
        <taxon>Verrucomicrobiia</taxon>
        <taxon>Verrucomicrobiales</taxon>
        <taxon>Verrucomicrobiaceae</taxon>
        <taxon>Luteolibacter</taxon>
    </lineage>
</organism>
<dbReference type="RefSeq" id="WP_341406824.1">
    <property type="nucleotide sequence ID" value="NZ_JBBUKT010000009.1"/>
</dbReference>
<gene>
    <name evidence="1" type="ORF">WKV53_21285</name>
</gene>
<dbReference type="PANTHER" id="PTHR21174">
    <property type="match status" value="1"/>
</dbReference>
<dbReference type="InterPro" id="IPR009218">
    <property type="entry name" value="HD_phosphohydro"/>
</dbReference>
<reference evidence="1 2" key="1">
    <citation type="submission" date="2024-04" db="EMBL/GenBank/DDBJ databases">
        <title>Luteolibacter sp. isolated from soil.</title>
        <authorList>
            <person name="An J."/>
        </authorList>
    </citation>
    <scope>NUCLEOTIDE SEQUENCE [LARGE SCALE GENOMIC DNA]</scope>
    <source>
        <strain evidence="1 2">Y139</strain>
    </source>
</reference>
<evidence type="ECO:0000313" key="2">
    <source>
        <dbReference type="Proteomes" id="UP001371305"/>
    </source>
</evidence>